<organism evidence="2 3">
    <name type="scientific">Cellulosilyticum lentocellum (strain ATCC 49066 / DSM 5427 / NCIMB 11756 / RHM5)</name>
    <name type="common">Clostridium lentocellum</name>
    <dbReference type="NCBI Taxonomy" id="642492"/>
    <lineage>
        <taxon>Bacteria</taxon>
        <taxon>Bacillati</taxon>
        <taxon>Bacillota</taxon>
        <taxon>Clostridia</taxon>
        <taxon>Lachnospirales</taxon>
        <taxon>Cellulosilyticaceae</taxon>
        <taxon>Cellulosilyticum</taxon>
    </lineage>
</organism>
<dbReference type="NCBIfam" id="TIGR01538">
    <property type="entry name" value="portal_SPP1"/>
    <property type="match status" value="1"/>
</dbReference>
<dbReference type="EMBL" id="CP002582">
    <property type="protein sequence ID" value="ADZ82700.1"/>
    <property type="molecule type" value="Genomic_DNA"/>
</dbReference>
<dbReference type="HOGENOM" id="CLU_034083_2_0_9"/>
<sequence length="444" mass="50772">MFTCRGELTLDLIRKYIELFRAQELPRLKKLERYYKAKNDTIINRTFEDASKPNNKLAHAYAAYITDTLSAYMVGKPVSYSAQDDILNSEIANIMNYNDSADNDLSIAESQSIYGRAYEVMYVDEDGHTRFKCLNTLESVPVYDGTVENNMKYFIRYCEEQDPVTFVTTVTAWVYDDVGCSEYRGLSVGDLKLIDTVENVFGYIQINEYINNNFYEGDFEKVISLIDAYDLMCSDTLNELDYFSDAYLLFANCEIDTNSVQDMKNNRIIQATSGDSGQAAVVQWLTKNANDVQCENTKKRTVDEIHKLSKVPNLDPSAFVSHTTASHVFYSLLATEDLVSKKEKKFKKGLQQRLEKIVHLLNVKGIDTNYDYRDIEITFNRNIPQGLESIADPISKLRDLISDETLISLIPGITNPLEELKKRDAQRERERIDTSGMLGDDLEN</sequence>
<dbReference type="KEGG" id="cle:Clole_0968"/>
<accession>F2JQV5</accession>
<dbReference type="InterPro" id="IPR021145">
    <property type="entry name" value="Portal_protein_SPP1_Gp6-like"/>
</dbReference>
<dbReference type="InterPro" id="IPR006428">
    <property type="entry name" value="Portal_SPP1-type"/>
</dbReference>
<evidence type="ECO:0000256" key="1">
    <source>
        <dbReference type="SAM" id="MobiDB-lite"/>
    </source>
</evidence>
<dbReference type="Proteomes" id="UP000008467">
    <property type="component" value="Chromosome"/>
</dbReference>
<dbReference type="AlphaFoldDB" id="F2JQV5"/>
<evidence type="ECO:0000313" key="3">
    <source>
        <dbReference type="Proteomes" id="UP000008467"/>
    </source>
</evidence>
<evidence type="ECO:0000313" key="2">
    <source>
        <dbReference type="EMBL" id="ADZ82700.1"/>
    </source>
</evidence>
<name>F2JQV5_CELLD</name>
<reference evidence="2 3" key="1">
    <citation type="journal article" date="2011" name="J. Bacteriol.">
        <title>Complete genome sequence of the cellulose-degrading bacterium Cellulosilyticum lentocellum.</title>
        <authorList>
            <consortium name="US DOE Joint Genome Institute"/>
            <person name="Miller D.A."/>
            <person name="Suen G."/>
            <person name="Bruce D."/>
            <person name="Copeland A."/>
            <person name="Cheng J.F."/>
            <person name="Detter C."/>
            <person name="Goodwin L.A."/>
            <person name="Han C.S."/>
            <person name="Hauser L.J."/>
            <person name="Land M.L."/>
            <person name="Lapidus A."/>
            <person name="Lucas S."/>
            <person name="Meincke L."/>
            <person name="Pitluck S."/>
            <person name="Tapia R."/>
            <person name="Teshima H."/>
            <person name="Woyke T."/>
            <person name="Fox B.G."/>
            <person name="Angert E.R."/>
            <person name="Currie C.R."/>
        </authorList>
    </citation>
    <scope>NUCLEOTIDE SEQUENCE [LARGE SCALE GENOMIC DNA]</scope>
    <source>
        <strain evidence="3">ATCC 49066 / DSM 5427 / NCIMB 11756 / RHM5</strain>
    </source>
</reference>
<protein>
    <submittedName>
        <fullName evidence="2">Phage portal protein, SPP1 family</fullName>
    </submittedName>
</protein>
<keyword evidence="3" id="KW-1185">Reference proteome</keyword>
<dbReference type="RefSeq" id="WP_013656000.1">
    <property type="nucleotide sequence ID" value="NC_015275.1"/>
</dbReference>
<proteinExistence type="predicted"/>
<dbReference type="Pfam" id="PF05133">
    <property type="entry name" value="SPP1_portal"/>
    <property type="match status" value="1"/>
</dbReference>
<feature type="region of interest" description="Disordered" evidence="1">
    <location>
        <begin position="422"/>
        <end position="444"/>
    </location>
</feature>
<dbReference type="STRING" id="642492.Clole_0968"/>
<feature type="compositionally biased region" description="Basic and acidic residues" evidence="1">
    <location>
        <begin position="422"/>
        <end position="433"/>
    </location>
</feature>
<dbReference type="eggNOG" id="ENOG502Z7Z6">
    <property type="taxonomic scope" value="Bacteria"/>
</dbReference>
<gene>
    <name evidence="2" type="ordered locus">Clole_0968</name>
</gene>